<sequence length="181" mass="20644">MPDINTHNNLVNPNNLFALENEVMADLTNFNAKYRLYLTCANTLSPNRLSFDKAICPRPRNTYNLKSDLDTAYHKLTSTTTTRPLGSLVRLQQAIDNFPSTNNGVDQAQYMINYQHILTEYSKVVKIRQSLDAKLAELYEIGDTTNNFYEKKLMSTSYTKILLTILATSLTIAAFMTMRNK</sequence>
<name>A0A6C0K2J5_9ZZZZ</name>
<reference evidence="2" key="1">
    <citation type="journal article" date="2020" name="Nature">
        <title>Giant virus diversity and host interactions through global metagenomics.</title>
        <authorList>
            <person name="Schulz F."/>
            <person name="Roux S."/>
            <person name="Paez-Espino D."/>
            <person name="Jungbluth S."/>
            <person name="Walsh D.A."/>
            <person name="Denef V.J."/>
            <person name="McMahon K.D."/>
            <person name="Konstantinidis K.T."/>
            <person name="Eloe-Fadrosh E.A."/>
            <person name="Kyrpides N.C."/>
            <person name="Woyke T."/>
        </authorList>
    </citation>
    <scope>NUCLEOTIDE SEQUENCE</scope>
    <source>
        <strain evidence="2">GVMAG-S-1101164-67</strain>
    </source>
</reference>
<organism evidence="2">
    <name type="scientific">viral metagenome</name>
    <dbReference type="NCBI Taxonomy" id="1070528"/>
    <lineage>
        <taxon>unclassified sequences</taxon>
        <taxon>metagenomes</taxon>
        <taxon>organismal metagenomes</taxon>
    </lineage>
</organism>
<accession>A0A6C0K2J5</accession>
<keyword evidence="1" id="KW-0812">Transmembrane</keyword>
<keyword evidence="1" id="KW-0472">Membrane</keyword>
<dbReference type="EMBL" id="MN740752">
    <property type="protein sequence ID" value="QHU10284.1"/>
    <property type="molecule type" value="Genomic_DNA"/>
</dbReference>
<protein>
    <submittedName>
        <fullName evidence="2">Uncharacterized protein</fullName>
    </submittedName>
</protein>
<evidence type="ECO:0000256" key="1">
    <source>
        <dbReference type="SAM" id="Phobius"/>
    </source>
</evidence>
<keyword evidence="1" id="KW-1133">Transmembrane helix</keyword>
<proteinExistence type="predicted"/>
<feature type="transmembrane region" description="Helical" evidence="1">
    <location>
        <begin position="161"/>
        <end position="178"/>
    </location>
</feature>
<evidence type="ECO:0000313" key="2">
    <source>
        <dbReference type="EMBL" id="QHU10284.1"/>
    </source>
</evidence>
<dbReference type="AlphaFoldDB" id="A0A6C0K2J5"/>